<dbReference type="Gene3D" id="1.20.120.670">
    <property type="entry name" value="N-acetyl-b-d-glucoasminidase"/>
    <property type="match status" value="1"/>
</dbReference>
<keyword evidence="2" id="KW-0732">Signal</keyword>
<dbReference type="InterPro" id="IPR029018">
    <property type="entry name" value="Hex-like_dom2"/>
</dbReference>
<feature type="domain" description="Alpha-N-acetylglucosaminidase N-terminal" evidence="4">
    <location>
        <begin position="47"/>
        <end position="127"/>
    </location>
</feature>
<dbReference type="InterPro" id="IPR024240">
    <property type="entry name" value="NAGLU_N"/>
</dbReference>
<dbReference type="RefSeq" id="WP_098242094.1">
    <property type="nucleotide sequence ID" value="NZ_CP022685.1"/>
</dbReference>
<accession>A0A291Q6K1</accession>
<dbReference type="InterPro" id="IPR006311">
    <property type="entry name" value="TAT_signal"/>
</dbReference>
<dbReference type="PROSITE" id="PS51318">
    <property type="entry name" value="TAT"/>
    <property type="match status" value="1"/>
</dbReference>
<evidence type="ECO:0000313" key="7">
    <source>
        <dbReference type="Proteomes" id="UP000221011"/>
    </source>
</evidence>
<feature type="chain" id="PRO_5013194578" evidence="2">
    <location>
        <begin position="32"/>
        <end position="1043"/>
    </location>
</feature>
<dbReference type="Pfam" id="PF12971">
    <property type="entry name" value="NAGLU_N"/>
    <property type="match status" value="1"/>
</dbReference>
<dbReference type="EMBL" id="CP022685">
    <property type="protein sequence ID" value="ATL27232.1"/>
    <property type="molecule type" value="Genomic_DNA"/>
</dbReference>
<dbReference type="Gene3D" id="3.20.20.80">
    <property type="entry name" value="Glycosidases"/>
    <property type="match status" value="1"/>
</dbReference>
<dbReference type="PANTHER" id="PTHR12872:SF1">
    <property type="entry name" value="ALPHA-N-ACETYLGLUCOSAMINIDASE"/>
    <property type="match status" value="1"/>
</dbReference>
<feature type="domain" description="Alpha-N-acetylglucosaminidase C-terminal" evidence="5">
    <location>
        <begin position="471"/>
        <end position="734"/>
    </location>
</feature>
<feature type="signal peptide" evidence="2">
    <location>
        <begin position="1"/>
        <end position="31"/>
    </location>
</feature>
<dbReference type="KEGG" id="sfk:KY5_2214"/>
<keyword evidence="7" id="KW-1185">Reference proteome</keyword>
<dbReference type="InterPro" id="IPR024733">
    <property type="entry name" value="NAGLU_tim-barrel"/>
</dbReference>
<dbReference type="EC" id="3.2.1.50" evidence="6"/>
<evidence type="ECO:0000259" key="3">
    <source>
        <dbReference type="Pfam" id="PF05089"/>
    </source>
</evidence>
<dbReference type="Gene3D" id="3.30.379.10">
    <property type="entry name" value="Chitobiase/beta-hexosaminidase domain 2-like"/>
    <property type="match status" value="1"/>
</dbReference>
<protein>
    <submittedName>
        <fullName evidence="6">Alpha-N-acetylglucosaminidase</fullName>
        <ecNumber evidence="6">3.2.1.50</ecNumber>
    </submittedName>
</protein>
<dbReference type="InterPro" id="IPR007781">
    <property type="entry name" value="NAGLU"/>
</dbReference>
<proteinExistence type="predicted"/>
<dbReference type="GO" id="GO:0005975">
    <property type="term" value="P:carbohydrate metabolic process"/>
    <property type="evidence" value="ECO:0007669"/>
    <property type="project" value="UniProtKB-ARBA"/>
</dbReference>
<evidence type="ECO:0000259" key="4">
    <source>
        <dbReference type="Pfam" id="PF12971"/>
    </source>
</evidence>
<dbReference type="AlphaFoldDB" id="A0A291Q6K1"/>
<dbReference type="InterPro" id="IPR024732">
    <property type="entry name" value="NAGLU_C"/>
</dbReference>
<dbReference type="Pfam" id="PF12972">
    <property type="entry name" value="NAGLU_C"/>
    <property type="match status" value="1"/>
</dbReference>
<evidence type="ECO:0000256" key="2">
    <source>
        <dbReference type="SAM" id="SignalP"/>
    </source>
</evidence>
<keyword evidence="1 6" id="KW-0378">Hydrolase</keyword>
<evidence type="ECO:0000259" key="5">
    <source>
        <dbReference type="Pfam" id="PF12972"/>
    </source>
</evidence>
<dbReference type="Pfam" id="PF05089">
    <property type="entry name" value="NAGLU"/>
    <property type="match status" value="1"/>
</dbReference>
<evidence type="ECO:0000313" key="6">
    <source>
        <dbReference type="EMBL" id="ATL27232.1"/>
    </source>
</evidence>
<organism evidence="6 7">
    <name type="scientific">Streptomyces formicae</name>
    <dbReference type="NCBI Taxonomy" id="1616117"/>
    <lineage>
        <taxon>Bacteria</taxon>
        <taxon>Bacillati</taxon>
        <taxon>Actinomycetota</taxon>
        <taxon>Actinomycetes</taxon>
        <taxon>Kitasatosporales</taxon>
        <taxon>Streptomycetaceae</taxon>
        <taxon>Streptomyces</taxon>
    </lineage>
</organism>
<name>A0A291Q6K1_9ACTN</name>
<dbReference type="GO" id="GO:0004561">
    <property type="term" value="F:alpha-N-acetylglucosaminidase activity"/>
    <property type="evidence" value="ECO:0007669"/>
    <property type="project" value="UniProtKB-EC"/>
</dbReference>
<dbReference type="PANTHER" id="PTHR12872">
    <property type="entry name" value="ALPHA-N-ACETYLGLUCOSAMINIDASE"/>
    <property type="match status" value="1"/>
</dbReference>
<gene>
    <name evidence="6" type="ORF">KY5_2214</name>
</gene>
<keyword evidence="6" id="KW-0326">Glycosidase</keyword>
<dbReference type="Proteomes" id="UP000221011">
    <property type="component" value="Chromosome"/>
</dbReference>
<evidence type="ECO:0000256" key="1">
    <source>
        <dbReference type="ARBA" id="ARBA00022801"/>
    </source>
</evidence>
<dbReference type="Gene3D" id="2.60.120.200">
    <property type="match status" value="1"/>
</dbReference>
<reference evidence="6 7" key="1">
    <citation type="submission" date="2017-08" db="EMBL/GenBank/DDBJ databases">
        <title>Complete Genome Sequence of Streptomyces formicae KY5, the formicamycin producer.</title>
        <authorList>
            <person name="Holmes N.A."/>
            <person name="Devine R."/>
            <person name="Qin Z."/>
            <person name="Seipke R.F."/>
            <person name="Wilkinson B."/>
            <person name="Hutchings M.I."/>
        </authorList>
    </citation>
    <scope>NUCLEOTIDE SEQUENCE [LARGE SCALE GENOMIC DNA]</scope>
    <source>
        <strain evidence="6 7">KY5</strain>
    </source>
</reference>
<sequence length="1043" mass="113439">MSDPSRRTVLGTAGALGLGAAVGAVAPTAHATGPGGPAGGPSFDTDSARAALNRLLPHHAEQIRLRLVPARGREDRFRVTGTTGRIEVSGTTPAVLLTGVHWYLKYVCGAHITWNGSQLDLPHRLPAPAGPLERTTSLPHRFALNDTNDGYTAPYADWTYWERMIDVLALHGCNEVLVIAGTEAVYHRVLKDFGYTDAEARAWLPAPSHQPWWLLQNLFGYGGPLSDQLIADRVALGQRIVRRLRELGINPVLPGYYGNVPDGFVQRNGGDAHVVPQGVWHGFKRPDWLDPRTTAFAEVAASFYRHQEQLFGPASYFKMDLLHEGGTAGDVPVPAAARGVEKALRTARPGATWVILGWEANPLPALLDAVDKKRMLIVDGVSDRYAKVTDREKDWGGTPYAFGTIPNFGGRTTIGARTHLWNERFFAWRDKADSALVGTAFMPEATDRDPAAFELFSELAWTKSAVDRADWFSSYADFRYGGRDHEARAAWRALHDTAYQHTAVERSDAHDSLFAARPDLAANRAAEYAPRALTYDPGRFDAAFAGLLGVRGALRGSAAYRYDLVDVARQALAHRSRQLLPQLRRAYTRGDRTAFTALSTLWLRLMRLGEELTGTVPAFLLGPWIEAARRMGTTDAERAEFERTAKVLITVWGGRDTSDAGKLHDYGNREWHGLMGDFYVPRWQRWLDELSDALATGREPKAVDWFAVEEPWTRARKDYTLRPTADAYRTASRIRNVLARAPYQGTLEVTADPPALPPGGHGRVTALFHNVNGLRATGRVDFTLTGVDADPSGPVALDRVAPGGTGRAAWRVRTPGTPLDRPLRPLPYELSVRYGPQGEARVRAVAEGALFEAGPLTDGWRTYSNNGAVFGELDGRFAIHGGGTDLWKGTTEFGSLYREAALSDGVSATVRVDSQETTGPWARAGIITRNSLPTPGSHGFVDLAVTPANGVVLSYDTNGDGTLDTYKRITGIKAPVLLRLTRGPGGVFTGSCSTDDGQTWRTVASVTVPGAAGAGMDVGLFMSATNGGDGAKGLAEFSRWRLG</sequence>
<feature type="domain" description="Alpha-N-acetylglucosaminidase tim-barrel" evidence="3">
    <location>
        <begin position="141"/>
        <end position="462"/>
    </location>
</feature>